<name>A0ABU2XZ29_9ACTN</name>
<comment type="caution">
    <text evidence="1">The sequence shown here is derived from an EMBL/GenBank/DDBJ whole genome shotgun (WGS) entry which is preliminary data.</text>
</comment>
<evidence type="ECO:0000313" key="1">
    <source>
        <dbReference type="EMBL" id="MDT0551150.1"/>
    </source>
</evidence>
<dbReference type="RefSeq" id="WP_311731460.1">
    <property type="nucleotide sequence ID" value="NZ_JAVRFD010000807.1"/>
</dbReference>
<proteinExistence type="predicted"/>
<organism evidence="1 2">
    <name type="scientific">Streptomyces lonegramiae</name>
    <dbReference type="NCBI Taxonomy" id="3075524"/>
    <lineage>
        <taxon>Bacteria</taxon>
        <taxon>Bacillati</taxon>
        <taxon>Actinomycetota</taxon>
        <taxon>Actinomycetes</taxon>
        <taxon>Kitasatosporales</taxon>
        <taxon>Streptomycetaceae</taxon>
        <taxon>Streptomyces</taxon>
    </lineage>
</organism>
<dbReference type="SUPFAM" id="SSF55961">
    <property type="entry name" value="Bet v1-like"/>
    <property type="match status" value="1"/>
</dbReference>
<accession>A0ABU2XZ29</accession>
<feature type="non-terminal residue" evidence="1">
    <location>
        <position position="62"/>
    </location>
</feature>
<evidence type="ECO:0008006" key="3">
    <source>
        <dbReference type="Google" id="ProtNLM"/>
    </source>
</evidence>
<dbReference type="EMBL" id="JAVRFD010000807">
    <property type="protein sequence ID" value="MDT0551150.1"/>
    <property type="molecule type" value="Genomic_DNA"/>
</dbReference>
<gene>
    <name evidence="1" type="ORF">RND15_52235</name>
</gene>
<dbReference type="Proteomes" id="UP001180754">
    <property type="component" value="Unassembled WGS sequence"/>
</dbReference>
<evidence type="ECO:0000313" key="2">
    <source>
        <dbReference type="Proteomes" id="UP001180754"/>
    </source>
</evidence>
<protein>
    <recommendedName>
        <fullName evidence="3">Polyketide cyclase / dehydrase and lipid transport</fullName>
    </recommendedName>
</protein>
<keyword evidence="2" id="KW-1185">Reference proteome</keyword>
<sequence>MIAVDTTLDHPCPDIWSILEAPELYPRFFRGLGSCEHVAGDPHLFEVRLSTSRGAVVVQEMR</sequence>
<reference evidence="1" key="1">
    <citation type="submission" date="2024-05" db="EMBL/GenBank/DDBJ databases">
        <title>30 novel species of actinomycetes from the DSMZ collection.</title>
        <authorList>
            <person name="Nouioui I."/>
        </authorList>
    </citation>
    <scope>NUCLEOTIDE SEQUENCE</scope>
    <source>
        <strain evidence="1">DSM 41529</strain>
    </source>
</reference>